<evidence type="ECO:0000313" key="2">
    <source>
        <dbReference type="EMBL" id="CAJ0597604.1"/>
    </source>
</evidence>
<proteinExistence type="predicted"/>
<sequence>MRSRWITKATIKRFKPYWKVFIVIAVLTVFLAAVIVIENIFFLSTALNQNPLLLFLPYPLSWILIVAACIFGRLAFVLHATDSKNGAVHHISPSLWSGDSRPSTANSVFYSTQSLTHEPLSVSYNSQVFLPHGTNYAPQSPFSIEEAVSRKH</sequence>
<protein>
    <submittedName>
        <fullName evidence="2">Uncharacterized protein</fullName>
    </submittedName>
</protein>
<keyword evidence="1" id="KW-0472">Membrane</keyword>
<dbReference type="EMBL" id="CATQJL010000223">
    <property type="protein sequence ID" value="CAJ0597604.1"/>
    <property type="molecule type" value="Genomic_DNA"/>
</dbReference>
<feature type="transmembrane region" description="Helical" evidence="1">
    <location>
        <begin position="55"/>
        <end position="76"/>
    </location>
</feature>
<keyword evidence="1" id="KW-0812">Transmembrane</keyword>
<dbReference type="Proteomes" id="UP001176961">
    <property type="component" value="Unassembled WGS sequence"/>
</dbReference>
<gene>
    <name evidence="2" type="ORF">CYNAS_LOCUS9587</name>
</gene>
<evidence type="ECO:0000256" key="1">
    <source>
        <dbReference type="SAM" id="Phobius"/>
    </source>
</evidence>
<keyword evidence="1" id="KW-1133">Transmembrane helix</keyword>
<dbReference type="AlphaFoldDB" id="A0AA36M3P4"/>
<accession>A0AA36M3P4</accession>
<reference evidence="2" key="1">
    <citation type="submission" date="2023-07" db="EMBL/GenBank/DDBJ databases">
        <authorList>
            <consortium name="CYATHOMIX"/>
        </authorList>
    </citation>
    <scope>NUCLEOTIDE SEQUENCE</scope>
    <source>
        <strain evidence="2">N/A</strain>
    </source>
</reference>
<feature type="transmembrane region" description="Helical" evidence="1">
    <location>
        <begin position="20"/>
        <end position="43"/>
    </location>
</feature>
<keyword evidence="3" id="KW-1185">Reference proteome</keyword>
<organism evidence="2 3">
    <name type="scientific">Cylicocyclus nassatus</name>
    <name type="common">Nematode worm</name>
    <dbReference type="NCBI Taxonomy" id="53992"/>
    <lineage>
        <taxon>Eukaryota</taxon>
        <taxon>Metazoa</taxon>
        <taxon>Ecdysozoa</taxon>
        <taxon>Nematoda</taxon>
        <taxon>Chromadorea</taxon>
        <taxon>Rhabditida</taxon>
        <taxon>Rhabditina</taxon>
        <taxon>Rhabditomorpha</taxon>
        <taxon>Strongyloidea</taxon>
        <taxon>Strongylidae</taxon>
        <taxon>Cylicocyclus</taxon>
    </lineage>
</organism>
<name>A0AA36M3P4_CYLNA</name>
<evidence type="ECO:0000313" key="3">
    <source>
        <dbReference type="Proteomes" id="UP001176961"/>
    </source>
</evidence>
<comment type="caution">
    <text evidence="2">The sequence shown here is derived from an EMBL/GenBank/DDBJ whole genome shotgun (WGS) entry which is preliminary data.</text>
</comment>